<feature type="compositionally biased region" description="Polar residues" evidence="8">
    <location>
        <begin position="67"/>
        <end position="82"/>
    </location>
</feature>
<accession>A0ABQ5S8U5</accession>
<feature type="region of interest" description="Disordered" evidence="8">
    <location>
        <begin position="482"/>
        <end position="541"/>
    </location>
</feature>
<feature type="region of interest" description="Disordered" evidence="8">
    <location>
        <begin position="794"/>
        <end position="832"/>
    </location>
</feature>
<keyword evidence="4" id="KW-0378">Hydrolase</keyword>
<protein>
    <recommendedName>
        <fullName evidence="9">Exonuclease domain-containing protein</fullName>
    </recommendedName>
</protein>
<feature type="region of interest" description="Disordered" evidence="8">
    <location>
        <begin position="1003"/>
        <end position="1049"/>
    </location>
</feature>
<evidence type="ECO:0000256" key="8">
    <source>
        <dbReference type="SAM" id="MobiDB-lite"/>
    </source>
</evidence>
<feature type="compositionally biased region" description="Pro residues" evidence="8">
    <location>
        <begin position="221"/>
        <end position="234"/>
    </location>
</feature>
<feature type="compositionally biased region" description="Acidic residues" evidence="8">
    <location>
        <begin position="801"/>
        <end position="818"/>
    </location>
</feature>
<feature type="region of interest" description="Disordered" evidence="8">
    <location>
        <begin position="1"/>
        <end position="136"/>
    </location>
</feature>
<feature type="compositionally biased region" description="Low complexity" evidence="8">
    <location>
        <begin position="105"/>
        <end position="121"/>
    </location>
</feature>
<dbReference type="EMBL" id="BSDZ01000026">
    <property type="protein sequence ID" value="GLI65854.1"/>
    <property type="molecule type" value="Genomic_DNA"/>
</dbReference>
<comment type="caution">
    <text evidence="10">The sequence shown here is derived from an EMBL/GenBank/DDBJ whole genome shotgun (WGS) entry which is preliminary data.</text>
</comment>
<dbReference type="InterPro" id="IPR012337">
    <property type="entry name" value="RNaseH-like_sf"/>
</dbReference>
<feature type="region of interest" description="Disordered" evidence="8">
    <location>
        <begin position="282"/>
        <end position="331"/>
    </location>
</feature>
<proteinExistence type="inferred from homology"/>
<evidence type="ECO:0000256" key="7">
    <source>
        <dbReference type="ARBA" id="ARBA00025769"/>
    </source>
</evidence>
<keyword evidence="11" id="KW-1185">Reference proteome</keyword>
<dbReference type="InterPro" id="IPR013520">
    <property type="entry name" value="Ribonucl_H"/>
</dbReference>
<dbReference type="PANTHER" id="PTHR13058">
    <property type="entry name" value="THREE PRIME REPAIR EXONUCLEASE 1, 2"/>
    <property type="match status" value="1"/>
</dbReference>
<evidence type="ECO:0000259" key="9">
    <source>
        <dbReference type="SMART" id="SM00479"/>
    </source>
</evidence>
<feature type="compositionally biased region" description="Polar residues" evidence="8">
    <location>
        <begin position="247"/>
        <end position="261"/>
    </location>
</feature>
<feature type="region of interest" description="Disordered" evidence="8">
    <location>
        <begin position="214"/>
        <end position="261"/>
    </location>
</feature>
<comment type="similarity">
    <text evidence="7">Belongs to the exonuclease superfamily. TREX family.</text>
</comment>
<reference evidence="10 11" key="1">
    <citation type="journal article" date="2023" name="IScience">
        <title>Expanded male sex-determining region conserved during the evolution of homothallism in the green alga Volvox.</title>
        <authorList>
            <person name="Yamamoto K."/>
            <person name="Matsuzaki R."/>
            <person name="Mahakham W."/>
            <person name="Heman W."/>
            <person name="Sekimoto H."/>
            <person name="Kawachi M."/>
            <person name="Minakuchi Y."/>
            <person name="Toyoda A."/>
            <person name="Nozaki H."/>
        </authorList>
    </citation>
    <scope>NUCLEOTIDE SEQUENCE [LARGE SCALE GENOMIC DNA]</scope>
    <source>
        <strain evidence="10 11">NIES-4468</strain>
    </source>
</reference>
<feature type="compositionally biased region" description="Polar residues" evidence="8">
    <location>
        <begin position="16"/>
        <end position="60"/>
    </location>
</feature>
<feature type="domain" description="Exonuclease" evidence="9">
    <location>
        <begin position="603"/>
        <end position="877"/>
    </location>
</feature>
<comment type="cofactor">
    <cofactor evidence="1">
        <name>Mg(2+)</name>
        <dbReference type="ChEBI" id="CHEBI:18420"/>
    </cofactor>
</comment>
<dbReference type="PANTHER" id="PTHR13058:SF19">
    <property type="entry name" value="LD40940P"/>
    <property type="match status" value="1"/>
</dbReference>
<evidence type="ECO:0000256" key="5">
    <source>
        <dbReference type="ARBA" id="ARBA00022839"/>
    </source>
</evidence>
<feature type="compositionally biased region" description="Basic and acidic residues" evidence="8">
    <location>
        <begin position="284"/>
        <end position="294"/>
    </location>
</feature>
<keyword evidence="5" id="KW-0269">Exonuclease</keyword>
<keyword evidence="2" id="KW-0540">Nuclease</keyword>
<feature type="compositionally biased region" description="Gly residues" evidence="8">
    <location>
        <begin position="515"/>
        <end position="524"/>
    </location>
</feature>
<name>A0ABQ5S8U5_9CHLO</name>
<sequence>KPLTVYESQCRRCDAETSSSPAQSTSVTPCRSLNRNQGFVNSSPTEAPIDMQSSQSNTTTVDKHDISSTSSARGANAPTRTRSAAKKPTGHYSKQPTLKQVFNRAAAAKPATATSTLALRPGPGPADADDRPSCTTQPATLTQTVEPAVQSVHPLRPAARRLSTAHDCSGDNSTASAASTLTDGSWAIERVVVPFTASSAAAASTALAFTSHASSPSAAPLLPPQPLSHRPPSPIAVASGAAVGRRSLQQQAPGLSSMPYSTQAITTTPTVVAAVDGSDVSYAESHRDREDGHFEGPSMGRSVPTRNGEASQKTTAAEVEEAGEVGKEESNPEMEVLSVRLARMRVRSAAAVPLPPADTIHDGGNTTPNKAEPYLKPLQHHHQQQENRQCLASSSEAGTEERPPVTRGSIKASLVPSIARPAASSSSFWRGAVHEGLSSSVRESGGGRKGWPVIDLVSEESALEIPSVDGGRQVAANSVDNQIAVAPPPPPPPPPSTSTSAAGGASSGIRAAAGPKGGDSGGGAAAATKPSSRSKSGAKVAVKAARSGKAPGGALLWTEMSVEERAATGGASWIRWEPLSPSAVAGEADGAGSGAASAAPLFHLFSVDIETVDFMRGRQAFPRPDQVRLIEVAAVDLGPYDGGVGAVPGGAGFGSLGVRPVCNGGGHIFSTLVNCGRSFKAHKTIMHNGITWEESSAPGVPNTAEALQRLFNFINQCCDATAEAAAASLSATAATVIPRVIPVLMAHNGTIFDFPVLRSECGRVGVEWPQEWWYFDTLLAAKVLWSKADWPLKPQEGLTGDGDDVAGEEGEGEEEADEPGNSAIRNNGGGGAAKRSLSMDALKVWAGVTSKGQAHRAEVDAVDLAAVWRRLFEQWGRPSMGHLERLGSARGASKTAAGPMHRIGLHSLAAKADSLVRHMEAAVATKLSAPPSAAGAATAAAVPPIVVGPAQLRKLAEASRLHLRKPRGGGGGGGSFWLFEVLGEPLLSAVNAGGGRNMDEEKAAMTESDYQDNTDIQKCEDSDDDGEAHSQQKCIPPPPPPPQQQQQQWQPSLAPFVVLLRGVKLRYMARASYAYKPDHAPKWELVLAAAGSGTPGSGGEGASSPEEVSELVRLMDGLARHASVQARGDAGRSAKLYSCGKEDGKGKAGKMSIAVQLHSQLSRGPAPGQLRWEPLATLATYDKKTSSYRALPWPVLESYLPAPSSSAGLTGQSQQGLSGGPSELERIKEDNLARIAALLPDVASNEVLDVAVWPEFCWVNNSGFGIRLKAVHLVRRTGR</sequence>
<dbReference type="Gene3D" id="3.30.420.10">
    <property type="entry name" value="Ribonuclease H-like superfamily/Ribonuclease H"/>
    <property type="match status" value="1"/>
</dbReference>
<dbReference type="Proteomes" id="UP001165090">
    <property type="component" value="Unassembled WGS sequence"/>
</dbReference>
<dbReference type="InterPro" id="IPR040393">
    <property type="entry name" value="TREX1/2"/>
</dbReference>
<keyword evidence="3" id="KW-0479">Metal-binding</keyword>
<evidence type="ECO:0000256" key="2">
    <source>
        <dbReference type="ARBA" id="ARBA00022722"/>
    </source>
</evidence>
<organism evidence="10 11">
    <name type="scientific">Volvox africanus</name>
    <dbReference type="NCBI Taxonomy" id="51714"/>
    <lineage>
        <taxon>Eukaryota</taxon>
        <taxon>Viridiplantae</taxon>
        <taxon>Chlorophyta</taxon>
        <taxon>core chlorophytes</taxon>
        <taxon>Chlorophyceae</taxon>
        <taxon>CS clade</taxon>
        <taxon>Chlamydomonadales</taxon>
        <taxon>Volvocaceae</taxon>
        <taxon>Volvox</taxon>
    </lineage>
</organism>
<evidence type="ECO:0000313" key="10">
    <source>
        <dbReference type="EMBL" id="GLI65854.1"/>
    </source>
</evidence>
<feature type="region of interest" description="Disordered" evidence="8">
    <location>
        <begin position="378"/>
        <end position="412"/>
    </location>
</feature>
<evidence type="ECO:0000256" key="3">
    <source>
        <dbReference type="ARBA" id="ARBA00022723"/>
    </source>
</evidence>
<evidence type="ECO:0000256" key="6">
    <source>
        <dbReference type="ARBA" id="ARBA00022842"/>
    </source>
</evidence>
<feature type="compositionally biased region" description="Pro residues" evidence="8">
    <location>
        <begin position="486"/>
        <end position="496"/>
    </location>
</feature>
<evidence type="ECO:0000256" key="4">
    <source>
        <dbReference type="ARBA" id="ARBA00022801"/>
    </source>
</evidence>
<dbReference type="SUPFAM" id="SSF53098">
    <property type="entry name" value="Ribonuclease H-like"/>
    <property type="match status" value="1"/>
</dbReference>
<feature type="non-terminal residue" evidence="10">
    <location>
        <position position="1"/>
    </location>
</feature>
<dbReference type="InterPro" id="IPR036397">
    <property type="entry name" value="RNaseH_sf"/>
</dbReference>
<evidence type="ECO:0000256" key="1">
    <source>
        <dbReference type="ARBA" id="ARBA00001946"/>
    </source>
</evidence>
<feature type="compositionally biased region" description="Low complexity" evidence="8">
    <location>
        <begin position="525"/>
        <end position="541"/>
    </location>
</feature>
<feature type="region of interest" description="Disordered" evidence="8">
    <location>
        <begin position="354"/>
        <end position="373"/>
    </location>
</feature>
<feature type="compositionally biased region" description="Low complexity" evidence="8">
    <location>
        <begin position="497"/>
        <end position="514"/>
    </location>
</feature>
<keyword evidence="6" id="KW-0460">Magnesium</keyword>
<evidence type="ECO:0000313" key="11">
    <source>
        <dbReference type="Proteomes" id="UP001165090"/>
    </source>
</evidence>
<dbReference type="SMART" id="SM00479">
    <property type="entry name" value="EXOIII"/>
    <property type="match status" value="1"/>
</dbReference>
<feature type="compositionally biased region" description="Polar residues" evidence="8">
    <location>
        <begin position="386"/>
        <end position="397"/>
    </location>
</feature>
<gene>
    <name evidence="10" type="ORF">VaNZ11_009489</name>
</gene>